<organism evidence="2 4">
    <name type="scientific">Rubrobacter radiotolerans</name>
    <name type="common">Arthrobacter radiotolerans</name>
    <dbReference type="NCBI Taxonomy" id="42256"/>
    <lineage>
        <taxon>Bacteria</taxon>
        <taxon>Bacillati</taxon>
        <taxon>Actinomycetota</taxon>
        <taxon>Rubrobacteria</taxon>
        <taxon>Rubrobacterales</taxon>
        <taxon>Rubrobacteraceae</taxon>
        <taxon>Rubrobacter</taxon>
    </lineage>
</organism>
<dbReference type="EMBL" id="CP007514">
    <property type="protein sequence ID" value="AHY45734.1"/>
    <property type="molecule type" value="Genomic_DNA"/>
</dbReference>
<dbReference type="AlphaFoldDB" id="A0A023X0Z2"/>
<feature type="transmembrane region" description="Helical" evidence="1">
    <location>
        <begin position="117"/>
        <end position="137"/>
    </location>
</feature>
<evidence type="ECO:0000313" key="4">
    <source>
        <dbReference type="Proteomes" id="UP000025229"/>
    </source>
</evidence>
<keyword evidence="1" id="KW-0472">Membrane</keyword>
<keyword evidence="1" id="KW-0812">Transmembrane</keyword>
<dbReference type="HOGENOM" id="CLU_1601464_0_0_11"/>
<accession>A0A023X0Z2</accession>
<keyword evidence="4" id="KW-1185">Reference proteome</keyword>
<feature type="transmembrane region" description="Helical" evidence="1">
    <location>
        <begin position="12"/>
        <end position="30"/>
    </location>
</feature>
<dbReference type="Proteomes" id="UP001281130">
    <property type="component" value="Unassembled WGS sequence"/>
</dbReference>
<gene>
    <name evidence="2" type="ORF">RradSPS_0451</name>
    <name evidence="3" type="ORF">SIL72_03800</name>
</gene>
<feature type="transmembrane region" description="Helical" evidence="1">
    <location>
        <begin position="36"/>
        <end position="54"/>
    </location>
</feature>
<name>A0A023X0Z2_RUBRA</name>
<proteinExistence type="predicted"/>
<feature type="transmembrane region" description="Helical" evidence="1">
    <location>
        <begin position="77"/>
        <end position="97"/>
    </location>
</feature>
<keyword evidence="1" id="KW-1133">Transmembrane helix</keyword>
<dbReference type="EMBL" id="JAWXXX010000001">
    <property type="protein sequence ID" value="MDX5893150.1"/>
    <property type="molecule type" value="Genomic_DNA"/>
</dbReference>
<evidence type="ECO:0000313" key="2">
    <source>
        <dbReference type="EMBL" id="AHY45734.1"/>
    </source>
</evidence>
<protein>
    <submittedName>
        <fullName evidence="2">Uncharacterized protein</fullName>
    </submittedName>
</protein>
<reference evidence="3" key="2">
    <citation type="submission" date="2023-11" db="EMBL/GenBank/DDBJ databases">
        <title>MicrobeMod: A computational toolkit for identifying prokaryotic methylation and restriction-modification with nanopore sequencing.</title>
        <authorList>
            <person name="Crits-Christoph A."/>
            <person name="Kang S.C."/>
            <person name="Lee H."/>
            <person name="Ostrov N."/>
        </authorList>
    </citation>
    <scope>NUCLEOTIDE SEQUENCE</scope>
    <source>
        <strain evidence="3">ATCC 51242</strain>
    </source>
</reference>
<dbReference type="STRING" id="42256.RradSPS_0451"/>
<dbReference type="Proteomes" id="UP000025229">
    <property type="component" value="Chromosome"/>
</dbReference>
<feature type="transmembrane region" description="Helical" evidence="1">
    <location>
        <begin position="149"/>
        <end position="170"/>
    </location>
</feature>
<reference evidence="2 4" key="1">
    <citation type="submission" date="2014-03" db="EMBL/GenBank/DDBJ databases">
        <title>Complete genome sequence of the Radio-Resistant Rubrobacter radiotolerans RSPS-4.</title>
        <authorList>
            <person name="Egas C.C."/>
            <person name="Barroso C.C."/>
            <person name="Froufe H.J.C."/>
            <person name="Pacheco J.J."/>
            <person name="Albuquerque L.L."/>
            <person name="da Costa M.M.S."/>
        </authorList>
    </citation>
    <scope>NUCLEOTIDE SEQUENCE [LARGE SCALE GENOMIC DNA]</scope>
    <source>
        <strain evidence="2 4">RSPS-4</strain>
    </source>
</reference>
<sequence length="182" mass="19943">MASSLTRRENRRSFTLFAALVLVLGLLLFYNASFEQLVWSLALLTSAVFFRYSFASTHADRLEEAADREPEPTRSRLLRLALIVFFAVALAAGIYLFRSFSAGLPEVLARLADGVMGGFAVGYLIHLVSGYTGSFWLSREERAETGRSLKVAAAAVFALLLALIGAYVLIEYVAAPLIRTLA</sequence>
<dbReference type="KEGG" id="rrd:RradSPS_0451"/>
<evidence type="ECO:0000313" key="3">
    <source>
        <dbReference type="EMBL" id="MDX5893150.1"/>
    </source>
</evidence>
<evidence type="ECO:0000256" key="1">
    <source>
        <dbReference type="SAM" id="Phobius"/>
    </source>
</evidence>
<dbReference type="RefSeq" id="WP_038680405.1">
    <property type="nucleotide sequence ID" value="NZ_CP007514.1"/>
</dbReference>